<name>R9P7C2_PSEHS</name>
<dbReference type="OrthoDB" id="39175at2759"/>
<dbReference type="InterPro" id="IPR001138">
    <property type="entry name" value="Zn2Cys6_DnaBD"/>
</dbReference>
<evidence type="ECO:0000259" key="7">
    <source>
        <dbReference type="PROSITE" id="PS50048"/>
    </source>
</evidence>
<dbReference type="Gene3D" id="4.10.240.10">
    <property type="entry name" value="Zn(2)-C6 fungal-type DNA-binding domain"/>
    <property type="match status" value="1"/>
</dbReference>
<dbReference type="AlphaFoldDB" id="R9P7C2"/>
<dbReference type="PROSITE" id="PS00463">
    <property type="entry name" value="ZN2_CY6_FUNGAL_1"/>
    <property type="match status" value="1"/>
</dbReference>
<evidence type="ECO:0000256" key="1">
    <source>
        <dbReference type="ARBA" id="ARBA00004123"/>
    </source>
</evidence>
<evidence type="ECO:0000256" key="6">
    <source>
        <dbReference type="SAM" id="MobiDB-lite"/>
    </source>
</evidence>
<evidence type="ECO:0000313" key="9">
    <source>
        <dbReference type="Proteomes" id="UP000014071"/>
    </source>
</evidence>
<accession>R9P7C2</accession>
<evidence type="ECO:0000313" key="8">
    <source>
        <dbReference type="EMBL" id="GAC97251.1"/>
    </source>
</evidence>
<proteinExistence type="predicted"/>
<dbReference type="RefSeq" id="XP_012190838.1">
    <property type="nucleotide sequence ID" value="XM_012335448.1"/>
</dbReference>
<dbReference type="STRING" id="1305764.R9P7C2"/>
<dbReference type="Pfam" id="PF00172">
    <property type="entry name" value="Zn_clus"/>
    <property type="match status" value="1"/>
</dbReference>
<protein>
    <submittedName>
        <fullName evidence="8">C6 transcription factor</fullName>
    </submittedName>
</protein>
<dbReference type="GO" id="GO:0000981">
    <property type="term" value="F:DNA-binding transcription factor activity, RNA polymerase II-specific"/>
    <property type="evidence" value="ECO:0007669"/>
    <property type="project" value="InterPro"/>
</dbReference>
<dbReference type="PANTHER" id="PTHR47338">
    <property type="entry name" value="ZN(II)2CYS6 TRANSCRIPTION FACTOR (EUROFUNG)-RELATED"/>
    <property type="match status" value="1"/>
</dbReference>
<dbReference type="Proteomes" id="UP000014071">
    <property type="component" value="Unassembled WGS sequence"/>
</dbReference>
<dbReference type="PROSITE" id="PS50048">
    <property type="entry name" value="ZN2_CY6_FUNGAL_2"/>
    <property type="match status" value="1"/>
</dbReference>
<evidence type="ECO:0000256" key="5">
    <source>
        <dbReference type="ARBA" id="ARBA00023242"/>
    </source>
</evidence>
<dbReference type="PANTHER" id="PTHR47338:SF29">
    <property type="entry name" value="ZN(2)-C6 FUNGAL-TYPE DOMAIN-CONTAINING PROTEIN"/>
    <property type="match status" value="1"/>
</dbReference>
<sequence>MGAAALLACVHPHFIEIEHGLSSSSSDHIRELSLPLPDCLQTKRLPTRAKKPQSNRISCSLALIELIAVRRANIPRIFGSLFDAHNWQSKPCPDCSEQLCIYPFDSATLACATFCILPSLPIPPPTYLRLSSRLPYACATQTAKDHDSLLYEIFFRHAFRYRSHRPRLRQQHTIPRTQLHSSRSCHARSVMMSPYDTQHPSRPVLARKRTSEKTLSEQQLFDKGSPTDSQDGKGKTRARINMACIHCRHRKIKCDGAQPACATCVRLRRECEYEAVTEYENLMSRERKRRNKEKKAARVASLGIFAGQSPLSMLHPATTLGMPSSSLHHYNDFTHPGMQPLFLATADPSLGGQGVDSQFGPRRRRGISDTRAATLQHSVGSLTSTLPDPAFQQASVSQPPTPSQAYRFYPSVAASPVQPHVFVPAPTDYVGPLSAPLMPLPGSAPFFGLATPGASTDPSEHEQMMASHQILDLMGLSTSVSMPVAPSGRASATEADFDLGMVDMLGVPTVVPTSAHVRPIDLPAPHGHFDFASIPFPTLDTFSLELPVASLRRRSSIHLPVGTADAFRRPSVAEVAAASLIQKVADKRAEKAKLDTKQLAEELLVPDTTGILAWNAHVQSQLPASMASWSGFHPASDMAPSQPASTSDYAPPNVPTTPSNSDGLLSLGPLSPPPALTTGLVGSKAEPGTEEVSAASSCSNTDTASLRTEVPSLEHSYFASAIKGGKTSREISPFALSPVSANSSSGNQSSHLSQEAWSSTLPLLSPVTELNNTFNSFNVFSTSNTSSNNVYPHQVKDEVDGSLSMAFNSPL</sequence>
<dbReference type="GO" id="GO:0005634">
    <property type="term" value="C:nucleus"/>
    <property type="evidence" value="ECO:0007669"/>
    <property type="project" value="UniProtKB-SubCell"/>
</dbReference>
<reference evidence="9" key="1">
    <citation type="journal article" date="2013" name="Genome Announc.">
        <title>Draft genome sequence of the basidiomycetous yeast-like fungus Pseudozyma hubeiensis SY62, which produces an abundant amount of the biosurfactant mannosylerythritol lipids.</title>
        <authorList>
            <person name="Konishi M."/>
            <person name="Hatada Y."/>
            <person name="Horiuchi J."/>
        </authorList>
    </citation>
    <scope>NUCLEOTIDE SEQUENCE [LARGE SCALE GENOMIC DNA]</scope>
    <source>
        <strain evidence="9">SY62</strain>
    </source>
</reference>
<evidence type="ECO:0000256" key="4">
    <source>
        <dbReference type="ARBA" id="ARBA00023163"/>
    </source>
</evidence>
<gene>
    <name evidence="8" type="ORF">PHSY_004836</name>
</gene>
<dbReference type="InterPro" id="IPR036864">
    <property type="entry name" value="Zn2-C6_fun-type_DNA-bd_sf"/>
</dbReference>
<evidence type="ECO:0000256" key="3">
    <source>
        <dbReference type="ARBA" id="ARBA00023015"/>
    </source>
</evidence>
<dbReference type="SUPFAM" id="SSF57701">
    <property type="entry name" value="Zn2/Cys6 DNA-binding domain"/>
    <property type="match status" value="1"/>
</dbReference>
<dbReference type="eggNOG" id="ENOG502RSBM">
    <property type="taxonomic scope" value="Eukaryota"/>
</dbReference>
<feature type="domain" description="Zn(2)-C6 fungal-type" evidence="7">
    <location>
        <begin position="243"/>
        <end position="273"/>
    </location>
</feature>
<feature type="compositionally biased region" description="Polar residues" evidence="6">
    <location>
        <begin position="694"/>
        <end position="706"/>
    </location>
</feature>
<comment type="subcellular location">
    <subcellularLocation>
        <location evidence="1">Nucleus</location>
    </subcellularLocation>
</comment>
<dbReference type="GO" id="GO:0008270">
    <property type="term" value="F:zinc ion binding"/>
    <property type="evidence" value="ECO:0007669"/>
    <property type="project" value="InterPro"/>
</dbReference>
<feature type="region of interest" description="Disordered" evidence="6">
    <location>
        <begin position="196"/>
        <end position="235"/>
    </location>
</feature>
<dbReference type="InterPro" id="IPR050815">
    <property type="entry name" value="TF_fung"/>
</dbReference>
<keyword evidence="3" id="KW-0805">Transcription regulation</keyword>
<dbReference type="GeneID" id="24110117"/>
<dbReference type="EMBL" id="DF238808">
    <property type="protein sequence ID" value="GAC97251.1"/>
    <property type="molecule type" value="Genomic_DNA"/>
</dbReference>
<keyword evidence="9" id="KW-1185">Reference proteome</keyword>
<organism evidence="8 9">
    <name type="scientific">Pseudozyma hubeiensis (strain SY62)</name>
    <name type="common">Yeast</name>
    <dbReference type="NCBI Taxonomy" id="1305764"/>
    <lineage>
        <taxon>Eukaryota</taxon>
        <taxon>Fungi</taxon>
        <taxon>Dikarya</taxon>
        <taxon>Basidiomycota</taxon>
        <taxon>Ustilaginomycotina</taxon>
        <taxon>Ustilaginomycetes</taxon>
        <taxon>Ustilaginales</taxon>
        <taxon>Ustilaginaceae</taxon>
        <taxon>Pseudozyma</taxon>
    </lineage>
</organism>
<feature type="region of interest" description="Disordered" evidence="6">
    <location>
        <begin position="633"/>
        <end position="706"/>
    </location>
</feature>
<keyword evidence="2" id="KW-0479">Metal-binding</keyword>
<dbReference type="HOGENOM" id="CLU_018633_0_0_1"/>
<keyword evidence="5" id="KW-0539">Nucleus</keyword>
<evidence type="ECO:0000256" key="2">
    <source>
        <dbReference type="ARBA" id="ARBA00022723"/>
    </source>
</evidence>
<dbReference type="SMART" id="SM00066">
    <property type="entry name" value="GAL4"/>
    <property type="match status" value="1"/>
</dbReference>
<keyword evidence="4" id="KW-0804">Transcription</keyword>
<dbReference type="CDD" id="cd00067">
    <property type="entry name" value="GAL4"/>
    <property type="match status" value="1"/>
</dbReference>